<name>A0A8X8AR83_BRACI</name>
<sequence length="236" mass="25800">MISSIFLHLLLFLFLWFLPVPDIIISVVPLTIPTSASTSTPCPVSSVSLSISVSFPLPTPASILISVSLPIPVSTTPTVSVVVSIQPDKIRQLASKLPDHAISFTNPEQAKSLAVEAATVASQWLDFLHQDPRERLSAVQESRNRVDDTLKAECHFLFQQKNLLLPTRKVHLESSLDQVKDMQSRCNEGLRQMKEASSGKDGTNQETNLAVQAAAASIFSTCRYLLSKMKPPPNSP</sequence>
<dbReference type="OrthoDB" id="1930341at2759"/>
<dbReference type="Proteomes" id="UP000886595">
    <property type="component" value="Unassembled WGS sequence"/>
</dbReference>
<organism evidence="2 3">
    <name type="scientific">Brassica carinata</name>
    <name type="common">Ethiopian mustard</name>
    <name type="synonym">Abyssinian cabbage</name>
    <dbReference type="NCBI Taxonomy" id="52824"/>
    <lineage>
        <taxon>Eukaryota</taxon>
        <taxon>Viridiplantae</taxon>
        <taxon>Streptophyta</taxon>
        <taxon>Embryophyta</taxon>
        <taxon>Tracheophyta</taxon>
        <taxon>Spermatophyta</taxon>
        <taxon>Magnoliopsida</taxon>
        <taxon>eudicotyledons</taxon>
        <taxon>Gunneridae</taxon>
        <taxon>Pentapetalae</taxon>
        <taxon>rosids</taxon>
        <taxon>malvids</taxon>
        <taxon>Brassicales</taxon>
        <taxon>Brassicaceae</taxon>
        <taxon>Brassiceae</taxon>
        <taxon>Brassica</taxon>
    </lineage>
</organism>
<reference evidence="2 3" key="1">
    <citation type="submission" date="2020-02" db="EMBL/GenBank/DDBJ databases">
        <authorList>
            <person name="Ma Q."/>
            <person name="Huang Y."/>
            <person name="Song X."/>
            <person name="Pei D."/>
        </authorList>
    </citation>
    <scope>NUCLEOTIDE SEQUENCE [LARGE SCALE GENOMIC DNA]</scope>
    <source>
        <strain evidence="2">Sxm20200214</strain>
        <tissue evidence="2">Leaf</tissue>
    </source>
</reference>
<evidence type="ECO:0000313" key="2">
    <source>
        <dbReference type="EMBL" id="KAG2309412.1"/>
    </source>
</evidence>
<evidence type="ECO:0000256" key="1">
    <source>
        <dbReference type="SAM" id="SignalP"/>
    </source>
</evidence>
<proteinExistence type="predicted"/>
<keyword evidence="1" id="KW-0732">Signal</keyword>
<accession>A0A8X8AR83</accession>
<comment type="caution">
    <text evidence="2">The sequence shown here is derived from an EMBL/GenBank/DDBJ whole genome shotgun (WGS) entry which is preliminary data.</text>
</comment>
<dbReference type="PANTHER" id="PTHR33924">
    <property type="entry name" value="CATION-TRANSPORTING ATPASE"/>
    <property type="match status" value="1"/>
</dbReference>
<dbReference type="EMBL" id="JAAMPC010000006">
    <property type="protein sequence ID" value="KAG2309412.1"/>
    <property type="molecule type" value="Genomic_DNA"/>
</dbReference>
<feature type="chain" id="PRO_5036470333" evidence="1">
    <location>
        <begin position="27"/>
        <end position="236"/>
    </location>
</feature>
<feature type="signal peptide" evidence="1">
    <location>
        <begin position="1"/>
        <end position="26"/>
    </location>
</feature>
<gene>
    <name evidence="2" type="ORF">Bca52824_029160</name>
</gene>
<keyword evidence="3" id="KW-1185">Reference proteome</keyword>
<evidence type="ECO:0000313" key="3">
    <source>
        <dbReference type="Proteomes" id="UP000886595"/>
    </source>
</evidence>
<dbReference type="PANTHER" id="PTHR33924:SF4">
    <property type="match status" value="1"/>
</dbReference>
<dbReference type="AlphaFoldDB" id="A0A8X8AR83"/>
<protein>
    <submittedName>
        <fullName evidence="2">Uncharacterized protein</fullName>
    </submittedName>
</protein>